<dbReference type="InterPro" id="IPR042463">
    <property type="entry name" value="HNOB_dom_associated_sf"/>
</dbReference>
<evidence type="ECO:0000256" key="6">
    <source>
        <dbReference type="ARBA" id="ARBA00023239"/>
    </source>
</evidence>
<dbReference type="GO" id="GO:0008074">
    <property type="term" value="C:guanylate cyclase complex, soluble"/>
    <property type="evidence" value="ECO:0007669"/>
    <property type="project" value="TreeGrafter"/>
</dbReference>
<name>A0A4E0RZB4_FASHE</name>
<dbReference type="Gene3D" id="6.10.250.780">
    <property type="match status" value="1"/>
</dbReference>
<protein>
    <recommendedName>
        <fullName evidence="2">guanylate cyclase</fullName>
        <ecNumber evidence="2">4.6.1.2</ecNumber>
    </recommendedName>
</protein>
<keyword evidence="4" id="KW-0547">Nucleotide-binding</keyword>
<comment type="caution">
    <text evidence="11">The sequence shown here is derived from an EMBL/GenBank/DDBJ whole genome shotgun (WGS) entry which is preliminary data.</text>
</comment>
<dbReference type="Proteomes" id="UP000230066">
    <property type="component" value="Unassembled WGS sequence"/>
</dbReference>
<keyword evidence="6" id="KW-0456">Lyase</keyword>
<evidence type="ECO:0000256" key="2">
    <source>
        <dbReference type="ARBA" id="ARBA00012202"/>
    </source>
</evidence>
<dbReference type="GO" id="GO:0004383">
    <property type="term" value="F:guanylate cyclase activity"/>
    <property type="evidence" value="ECO:0007669"/>
    <property type="project" value="UniProtKB-EC"/>
</dbReference>
<dbReference type="SUPFAM" id="SSF55073">
    <property type="entry name" value="Nucleotide cyclase"/>
    <property type="match status" value="1"/>
</dbReference>
<reference evidence="11" key="1">
    <citation type="submission" date="2019-03" db="EMBL/GenBank/DDBJ databases">
        <title>Improved annotation for the trematode Fasciola hepatica.</title>
        <authorList>
            <person name="Choi Y.-J."/>
            <person name="Martin J."/>
            <person name="Mitreva M."/>
        </authorList>
    </citation>
    <scope>NUCLEOTIDE SEQUENCE [LARGE SCALE GENOMIC DNA]</scope>
</reference>
<dbReference type="SMART" id="SM00044">
    <property type="entry name" value="CYCc"/>
    <property type="match status" value="1"/>
</dbReference>
<feature type="coiled-coil region" evidence="8">
    <location>
        <begin position="324"/>
        <end position="358"/>
    </location>
</feature>
<evidence type="ECO:0000256" key="7">
    <source>
        <dbReference type="ARBA" id="ARBA00023293"/>
    </source>
</evidence>
<evidence type="ECO:0000313" key="11">
    <source>
        <dbReference type="EMBL" id="THD27987.1"/>
    </source>
</evidence>
<dbReference type="PROSITE" id="PS50125">
    <property type="entry name" value="GUANYLATE_CYCLASE_2"/>
    <property type="match status" value="1"/>
</dbReference>
<evidence type="ECO:0000313" key="12">
    <source>
        <dbReference type="Proteomes" id="UP000230066"/>
    </source>
</evidence>
<evidence type="ECO:0000259" key="10">
    <source>
        <dbReference type="PROSITE" id="PS50125"/>
    </source>
</evidence>
<dbReference type="Pfam" id="PF07701">
    <property type="entry name" value="HNOBA"/>
    <property type="match status" value="1"/>
</dbReference>
<dbReference type="InterPro" id="IPR011644">
    <property type="entry name" value="Heme_NO-bd"/>
</dbReference>
<evidence type="ECO:0000256" key="1">
    <source>
        <dbReference type="ARBA" id="ARBA00004496"/>
    </source>
</evidence>
<dbReference type="EC" id="4.6.1.2" evidence="2"/>
<dbReference type="InterPro" id="IPR038158">
    <property type="entry name" value="H-NOX_domain_sf"/>
</dbReference>
<dbReference type="GO" id="GO:0070026">
    <property type="term" value="F:nitric oxide binding"/>
    <property type="evidence" value="ECO:0007669"/>
    <property type="project" value="TreeGrafter"/>
</dbReference>
<dbReference type="Pfam" id="PF07700">
    <property type="entry name" value="HNOB"/>
    <property type="match status" value="1"/>
</dbReference>
<sequence length="632" mass="71014">MVIQADSDTFDFELTRDYDEQLFPRLVTAATKVTNSTEDEIKYGCGKSLKSLFSYGEYQVVLRVLGRNLREFLNGLDNFHEVLRSTYPKIQAPSFFCLSESRSGITLQYVTKRPGFIPFFIGWMEQISLMYFQIETKISVVHIEKTGPITTNILRLHFTNDALPQEPEELPVPARVFFEAFPFNFVFNRGMILINVGISMKHALPGILRKKVNDVFELTRPHITLEWNDIVLHANNIFELITIEAKALCGEESEKTPDDSDSSRKGRLRMRGQMKYMVEWDAIAFLGTPIMENVDAMWEVGLFLNDLSMHDSSRDMVLAGEQQSAELKMALEQESEKGKRLEESLRRLDEEVRRTDELLYRMIPKAVAKRLRSGAQAMDTCETFPNITLLLSDVVGFTNICSGLSPLDVVDLLNRLYSCFDELTEKHKVYKVETIGDAYMIASGCPVRTKFHAPFIAEMALDMVSGVQEVKDNSKDPPESLRIRVGLHTGSAVAGVVGVKMPRYCLFGNTVSTAEVMEATSSDGATIQTYWLNGRPEVADCPKTAKLFVQLKKERELLADSNSTSNQSQAGEGWESVNASRGSSARTLASKRNSLNASARNSMGRMSIVLDSKFLNKRKSLAKLAEKTRGAV</sequence>
<dbReference type="Pfam" id="PF00211">
    <property type="entry name" value="Guanylate_cyc"/>
    <property type="match status" value="1"/>
</dbReference>
<feature type="compositionally biased region" description="Polar residues" evidence="9">
    <location>
        <begin position="560"/>
        <end position="570"/>
    </location>
</feature>
<dbReference type="InterPro" id="IPR011645">
    <property type="entry name" value="HNOB_dom_associated"/>
</dbReference>
<dbReference type="Gene3D" id="3.30.70.1230">
    <property type="entry name" value="Nucleotide cyclase"/>
    <property type="match status" value="1"/>
</dbReference>
<feature type="domain" description="Guanylate cyclase" evidence="10">
    <location>
        <begin position="388"/>
        <end position="518"/>
    </location>
</feature>
<evidence type="ECO:0000256" key="8">
    <source>
        <dbReference type="SAM" id="Coils"/>
    </source>
</evidence>
<dbReference type="Gene3D" id="3.90.1520.10">
    <property type="entry name" value="H-NOX domain"/>
    <property type="match status" value="1"/>
</dbReference>
<dbReference type="AlphaFoldDB" id="A0A4E0RZB4"/>
<accession>A0A4E0RZB4</accession>
<dbReference type="InterPro" id="IPR029787">
    <property type="entry name" value="Nucleotide_cyclase"/>
</dbReference>
<dbReference type="EMBL" id="JXXN02000267">
    <property type="protein sequence ID" value="THD27987.1"/>
    <property type="molecule type" value="Genomic_DNA"/>
</dbReference>
<keyword evidence="5" id="KW-0342">GTP-binding</keyword>
<dbReference type="GO" id="GO:0019826">
    <property type="term" value="F:oxygen sensor activity"/>
    <property type="evidence" value="ECO:0007669"/>
    <property type="project" value="TreeGrafter"/>
</dbReference>
<dbReference type="GO" id="GO:0020037">
    <property type="term" value="F:heme binding"/>
    <property type="evidence" value="ECO:0007669"/>
    <property type="project" value="InterPro"/>
</dbReference>
<feature type="compositionally biased region" description="Polar residues" evidence="9">
    <location>
        <begin position="577"/>
        <end position="597"/>
    </location>
</feature>
<dbReference type="PANTHER" id="PTHR45655">
    <property type="entry name" value="GUANYLATE CYCLASE SOLUBLE SUBUNIT BETA-2"/>
    <property type="match status" value="1"/>
</dbReference>
<dbReference type="CDD" id="cd07302">
    <property type="entry name" value="CHD"/>
    <property type="match status" value="1"/>
</dbReference>
<keyword evidence="12" id="KW-1185">Reference proteome</keyword>
<feature type="region of interest" description="Disordered" evidence="9">
    <location>
        <begin position="559"/>
        <end position="597"/>
    </location>
</feature>
<dbReference type="Gene3D" id="3.30.450.260">
    <property type="entry name" value="Haem NO binding associated domain"/>
    <property type="match status" value="1"/>
</dbReference>
<keyword evidence="3" id="KW-0963">Cytoplasm</keyword>
<dbReference type="GO" id="GO:0070482">
    <property type="term" value="P:response to oxygen levels"/>
    <property type="evidence" value="ECO:0007669"/>
    <property type="project" value="TreeGrafter"/>
</dbReference>
<dbReference type="PANTHER" id="PTHR45655:SF10">
    <property type="entry name" value="SOLUBLE GUANYLATE CYCLASE 88E"/>
    <property type="match status" value="1"/>
</dbReference>
<keyword evidence="8" id="KW-0175">Coiled coil</keyword>
<evidence type="ECO:0000256" key="3">
    <source>
        <dbReference type="ARBA" id="ARBA00022490"/>
    </source>
</evidence>
<comment type="subcellular location">
    <subcellularLocation>
        <location evidence="1">Cytoplasm</location>
    </subcellularLocation>
</comment>
<dbReference type="GO" id="GO:0038060">
    <property type="term" value="P:nitric oxide-cGMP-mediated signaling"/>
    <property type="evidence" value="ECO:0007669"/>
    <property type="project" value="TreeGrafter"/>
</dbReference>
<keyword evidence="7" id="KW-0141">cGMP biosynthesis</keyword>
<evidence type="ECO:0000256" key="4">
    <source>
        <dbReference type="ARBA" id="ARBA00022741"/>
    </source>
</evidence>
<evidence type="ECO:0000256" key="9">
    <source>
        <dbReference type="SAM" id="MobiDB-lite"/>
    </source>
</evidence>
<dbReference type="SUPFAM" id="SSF111126">
    <property type="entry name" value="Ligand-binding domain in the NO signalling and Golgi transport"/>
    <property type="match status" value="1"/>
</dbReference>
<dbReference type="InterPro" id="IPR024096">
    <property type="entry name" value="NO_sig/Golgi_transp_ligand-bd"/>
</dbReference>
<proteinExistence type="predicted"/>
<dbReference type="InterPro" id="IPR001054">
    <property type="entry name" value="A/G_cyclase"/>
</dbReference>
<organism evidence="11 12">
    <name type="scientific">Fasciola hepatica</name>
    <name type="common">Liver fluke</name>
    <dbReference type="NCBI Taxonomy" id="6192"/>
    <lineage>
        <taxon>Eukaryota</taxon>
        <taxon>Metazoa</taxon>
        <taxon>Spiralia</taxon>
        <taxon>Lophotrochozoa</taxon>
        <taxon>Platyhelminthes</taxon>
        <taxon>Trematoda</taxon>
        <taxon>Digenea</taxon>
        <taxon>Plagiorchiida</taxon>
        <taxon>Echinostomata</taxon>
        <taxon>Echinostomatoidea</taxon>
        <taxon>Fasciolidae</taxon>
        <taxon>Fasciola</taxon>
    </lineage>
</organism>
<gene>
    <name evidence="11" type="ORF">D915_001182</name>
</gene>
<evidence type="ECO:0000256" key="5">
    <source>
        <dbReference type="ARBA" id="ARBA00023134"/>
    </source>
</evidence>
<dbReference type="GO" id="GO:0005525">
    <property type="term" value="F:GTP binding"/>
    <property type="evidence" value="ECO:0007669"/>
    <property type="project" value="UniProtKB-KW"/>
</dbReference>